<dbReference type="InterPro" id="IPR016185">
    <property type="entry name" value="PreATP-grasp_dom_sf"/>
</dbReference>
<reference evidence="16" key="1">
    <citation type="submission" date="2021-03" db="EMBL/GenBank/DDBJ databases">
        <title>Proteiniclasticum marinus sp. nov., isolated from tidal flat sediment.</title>
        <authorList>
            <person name="Namirimu T."/>
            <person name="Yang J.-A."/>
            <person name="Yang S.-H."/>
            <person name="Kim Y.-J."/>
            <person name="Kwon K.K."/>
        </authorList>
    </citation>
    <scope>NUCLEOTIDE SEQUENCE</scope>
    <source>
        <strain evidence="16">SCR006</strain>
    </source>
</reference>
<feature type="domain" description="ATP-grasp" evidence="14">
    <location>
        <begin position="120"/>
        <end position="317"/>
    </location>
</feature>
<dbReference type="Gene3D" id="3.30.470.20">
    <property type="entry name" value="ATP-grasp fold, B domain"/>
    <property type="match status" value="1"/>
</dbReference>
<dbReference type="NCBIfam" id="NF006367">
    <property type="entry name" value="PRK08591.1"/>
    <property type="match status" value="1"/>
</dbReference>
<keyword evidence="5 13" id="KW-0436">Ligase</keyword>
<evidence type="ECO:0000256" key="5">
    <source>
        <dbReference type="ARBA" id="ARBA00022598"/>
    </source>
</evidence>
<dbReference type="GO" id="GO:0004075">
    <property type="term" value="F:biotin carboxylase activity"/>
    <property type="evidence" value="ECO:0007669"/>
    <property type="project" value="UniProtKB-EC"/>
</dbReference>
<evidence type="ECO:0000256" key="11">
    <source>
        <dbReference type="ARBA" id="ARBA00048600"/>
    </source>
</evidence>
<keyword evidence="13" id="KW-0443">Lipid metabolism</keyword>
<evidence type="ECO:0000256" key="9">
    <source>
        <dbReference type="ARBA" id="ARBA00022842"/>
    </source>
</evidence>
<comment type="function">
    <text evidence="1 13">This protein is a component of the acetyl coenzyme A carboxylase complex; first, biotin carboxylase catalyzes the carboxylation of the carrier protein and then the transcarboxylase transfers the carboxyl group to form malonyl-CoA.</text>
</comment>
<dbReference type="InterPro" id="IPR005482">
    <property type="entry name" value="Biotin_COase_C"/>
</dbReference>
<dbReference type="InterPro" id="IPR005479">
    <property type="entry name" value="CPAse_ATP-bd"/>
</dbReference>
<evidence type="ECO:0000256" key="12">
    <source>
        <dbReference type="PROSITE-ProRule" id="PRU00409"/>
    </source>
</evidence>
<keyword evidence="8 12" id="KW-0067">ATP-binding</keyword>
<evidence type="ECO:0000256" key="8">
    <source>
        <dbReference type="ARBA" id="ARBA00022840"/>
    </source>
</evidence>
<keyword evidence="10 13" id="KW-0092">Biotin</keyword>
<keyword evidence="13" id="KW-0444">Lipid biosynthesis</keyword>
<comment type="pathway">
    <text evidence="2 13">Lipid metabolism; malonyl-CoA biosynthesis; malonyl-CoA from acetyl-CoA: step 1/1.</text>
</comment>
<dbReference type="PROSITE" id="PS50975">
    <property type="entry name" value="ATP_GRASP"/>
    <property type="match status" value="1"/>
</dbReference>
<accession>A0A939HE80</accession>
<feature type="domain" description="Biotin carboxylation" evidence="15">
    <location>
        <begin position="1"/>
        <end position="446"/>
    </location>
</feature>
<keyword evidence="17" id="KW-1185">Reference proteome</keyword>
<dbReference type="Proteomes" id="UP000664218">
    <property type="component" value="Unassembled WGS sequence"/>
</dbReference>
<evidence type="ECO:0000313" key="16">
    <source>
        <dbReference type="EMBL" id="MBO1265688.1"/>
    </source>
</evidence>
<keyword evidence="9" id="KW-0460">Magnesium</keyword>
<proteinExistence type="predicted"/>
<evidence type="ECO:0000259" key="14">
    <source>
        <dbReference type="PROSITE" id="PS50975"/>
    </source>
</evidence>
<evidence type="ECO:0000256" key="7">
    <source>
        <dbReference type="ARBA" id="ARBA00022741"/>
    </source>
</evidence>
<comment type="subunit">
    <text evidence="3 13">Acetyl-CoA carboxylase is a heterohexamer of biotin carboxyl carrier protein, biotin carboxylase and the two subunits of carboxyl transferase in a 2:2 complex.</text>
</comment>
<dbReference type="InterPro" id="IPR004549">
    <property type="entry name" value="Acetyl_CoA_COase_biotin_COase"/>
</dbReference>
<evidence type="ECO:0000256" key="13">
    <source>
        <dbReference type="RuleBase" id="RU365063"/>
    </source>
</evidence>
<comment type="caution">
    <text evidence="16">The sequence shown here is derived from an EMBL/GenBank/DDBJ whole genome shotgun (WGS) entry which is preliminary data.</text>
</comment>
<keyword evidence="13" id="KW-0276">Fatty acid metabolism</keyword>
<dbReference type="NCBIfam" id="TIGR00514">
    <property type="entry name" value="accC"/>
    <property type="match status" value="1"/>
</dbReference>
<dbReference type="FunFam" id="3.40.50.20:FF:000010">
    <property type="entry name" value="Propionyl-CoA carboxylase subunit alpha"/>
    <property type="match status" value="1"/>
</dbReference>
<evidence type="ECO:0000256" key="4">
    <source>
        <dbReference type="ARBA" id="ARBA00013263"/>
    </source>
</evidence>
<evidence type="ECO:0000256" key="6">
    <source>
        <dbReference type="ARBA" id="ARBA00022723"/>
    </source>
</evidence>
<evidence type="ECO:0000256" key="1">
    <source>
        <dbReference type="ARBA" id="ARBA00003761"/>
    </source>
</evidence>
<dbReference type="InterPro" id="IPR005481">
    <property type="entry name" value="BC-like_N"/>
</dbReference>
<dbReference type="InterPro" id="IPR051602">
    <property type="entry name" value="ACC_Biotin_Carboxylase"/>
</dbReference>
<evidence type="ECO:0000259" key="15">
    <source>
        <dbReference type="PROSITE" id="PS50979"/>
    </source>
</evidence>
<dbReference type="SUPFAM" id="SSF56059">
    <property type="entry name" value="Glutathione synthetase ATP-binding domain-like"/>
    <property type="match status" value="1"/>
</dbReference>
<dbReference type="Pfam" id="PF02785">
    <property type="entry name" value="Biotin_carb_C"/>
    <property type="match status" value="1"/>
</dbReference>
<dbReference type="AlphaFoldDB" id="A0A939HE80"/>
<keyword evidence="13" id="KW-0275">Fatty acid biosynthesis</keyword>
<dbReference type="SUPFAM" id="SSF51246">
    <property type="entry name" value="Rudiment single hybrid motif"/>
    <property type="match status" value="1"/>
</dbReference>
<dbReference type="InterPro" id="IPR011764">
    <property type="entry name" value="Biotin_carboxylation_dom"/>
</dbReference>
<dbReference type="PROSITE" id="PS00867">
    <property type="entry name" value="CPSASE_2"/>
    <property type="match status" value="1"/>
</dbReference>
<evidence type="ECO:0000256" key="3">
    <source>
        <dbReference type="ARBA" id="ARBA00011750"/>
    </source>
</evidence>
<evidence type="ECO:0000313" key="17">
    <source>
        <dbReference type="Proteomes" id="UP000664218"/>
    </source>
</evidence>
<dbReference type="InterPro" id="IPR011054">
    <property type="entry name" value="Rudment_hybrid_motif"/>
</dbReference>
<keyword evidence="7 12" id="KW-0547">Nucleotide-binding</keyword>
<dbReference type="PANTHER" id="PTHR48095:SF2">
    <property type="entry name" value="BIOTIN CARBOXYLASE, CHLOROPLASTIC"/>
    <property type="match status" value="1"/>
</dbReference>
<dbReference type="EC" id="6.3.4.14" evidence="4 13"/>
<dbReference type="EMBL" id="JAFNJU010000009">
    <property type="protein sequence ID" value="MBO1265688.1"/>
    <property type="molecule type" value="Genomic_DNA"/>
</dbReference>
<dbReference type="Pfam" id="PF00289">
    <property type="entry name" value="Biotin_carb_N"/>
    <property type="match status" value="1"/>
</dbReference>
<dbReference type="GO" id="GO:0006633">
    <property type="term" value="P:fatty acid biosynthetic process"/>
    <property type="evidence" value="ECO:0007669"/>
    <property type="project" value="UniProtKB-KW"/>
</dbReference>
<sequence length="446" mass="49384">MPLKILIANRGEIALRILRAAHELNMETVAVYSMADQDALHVKLADEAYCIGENFSKDSYLNMENIISAAVLSEANLIHPGYGFLSENPLFRRLLRACSIGFIGPSEETMEAMGDKARAKELAKNAGVPVVPGSDGEVNSYEEAIPVAREIGYPILVKASSGGGGKGIRIVEKEEDLKGAFSGAKNEAKANFGEDGVYLEKYLRNPRHIEFQILRDQHGNTVHLGERDCSLQRRKQKVLEESPSPSLSQSLREKMGASAVALAEASDYLGAGTIEFLLDDHGNYYFMEMNTRIQVEHPVTEMVTGVDLIKEQIRIAMGEKLSFDKEDIRFQGHAIECRINAEDPLNGFAPSPGNIDFLHFPSGKDIRVDSGCYTGSKILPYYDAMVAKIIVHGRNREEAILKMRSALYELTIQGIKTNQLYQEEILSHDSFLSGAYHTLTLDQLRG</sequence>
<gene>
    <name evidence="16" type="primary">accC</name>
    <name evidence="16" type="ORF">J3A84_11670</name>
</gene>
<dbReference type="InterPro" id="IPR011761">
    <property type="entry name" value="ATP-grasp"/>
</dbReference>
<name>A0A939HE80_9CLOT</name>
<evidence type="ECO:0000256" key="2">
    <source>
        <dbReference type="ARBA" id="ARBA00004956"/>
    </source>
</evidence>
<dbReference type="SMART" id="SM00878">
    <property type="entry name" value="Biotin_carb_C"/>
    <property type="match status" value="1"/>
</dbReference>
<dbReference type="PROSITE" id="PS50979">
    <property type="entry name" value="BC"/>
    <property type="match status" value="1"/>
</dbReference>
<protein>
    <recommendedName>
        <fullName evidence="4 13">Biotin carboxylase</fullName>
        <ecNumber evidence="4 13">6.3.4.14</ecNumber>
    </recommendedName>
    <alternativeName>
        <fullName evidence="13">Acetyl-coenzyme A carboxylase biotin carboxylase subunit A</fullName>
    </alternativeName>
</protein>
<dbReference type="FunFam" id="3.30.1490.20:FF:000018">
    <property type="entry name" value="Biotin carboxylase"/>
    <property type="match status" value="1"/>
</dbReference>
<dbReference type="GO" id="GO:0046872">
    <property type="term" value="F:metal ion binding"/>
    <property type="evidence" value="ECO:0007669"/>
    <property type="project" value="UniProtKB-KW"/>
</dbReference>
<dbReference type="PROSITE" id="PS00866">
    <property type="entry name" value="CPSASE_1"/>
    <property type="match status" value="1"/>
</dbReference>
<dbReference type="GO" id="GO:0005524">
    <property type="term" value="F:ATP binding"/>
    <property type="evidence" value="ECO:0007669"/>
    <property type="project" value="UniProtKB-UniRule"/>
</dbReference>
<evidence type="ECO:0000256" key="10">
    <source>
        <dbReference type="ARBA" id="ARBA00023267"/>
    </source>
</evidence>
<dbReference type="PANTHER" id="PTHR48095">
    <property type="entry name" value="PYRUVATE CARBOXYLASE SUBUNIT A"/>
    <property type="match status" value="1"/>
</dbReference>
<organism evidence="16 17">
    <name type="scientific">Proteiniclasticum aestuarii</name>
    <dbReference type="NCBI Taxonomy" id="2817862"/>
    <lineage>
        <taxon>Bacteria</taxon>
        <taxon>Bacillati</taxon>
        <taxon>Bacillota</taxon>
        <taxon>Clostridia</taxon>
        <taxon>Eubacteriales</taxon>
        <taxon>Clostridiaceae</taxon>
        <taxon>Proteiniclasticum</taxon>
    </lineage>
</organism>
<dbReference type="SUPFAM" id="SSF52440">
    <property type="entry name" value="PreATP-grasp domain"/>
    <property type="match status" value="1"/>
</dbReference>
<dbReference type="Pfam" id="PF02786">
    <property type="entry name" value="CPSase_L_D2"/>
    <property type="match status" value="1"/>
</dbReference>
<comment type="catalytic activity">
    <reaction evidence="11 13">
        <text>N(6)-biotinyl-L-lysyl-[protein] + hydrogencarbonate + ATP = N(6)-carboxybiotinyl-L-lysyl-[protein] + ADP + phosphate + H(+)</text>
        <dbReference type="Rhea" id="RHEA:13501"/>
        <dbReference type="Rhea" id="RHEA-COMP:10505"/>
        <dbReference type="Rhea" id="RHEA-COMP:10506"/>
        <dbReference type="ChEBI" id="CHEBI:15378"/>
        <dbReference type="ChEBI" id="CHEBI:17544"/>
        <dbReference type="ChEBI" id="CHEBI:30616"/>
        <dbReference type="ChEBI" id="CHEBI:43474"/>
        <dbReference type="ChEBI" id="CHEBI:83144"/>
        <dbReference type="ChEBI" id="CHEBI:83145"/>
        <dbReference type="ChEBI" id="CHEBI:456216"/>
        <dbReference type="EC" id="6.3.4.14"/>
    </reaction>
</comment>
<keyword evidence="6" id="KW-0479">Metal-binding</keyword>